<protein>
    <submittedName>
        <fullName evidence="6">AcrR family transcriptional regulator</fullName>
    </submittedName>
</protein>
<dbReference type="GO" id="GO:0000976">
    <property type="term" value="F:transcription cis-regulatory region binding"/>
    <property type="evidence" value="ECO:0007669"/>
    <property type="project" value="TreeGrafter"/>
</dbReference>
<dbReference type="Pfam" id="PF13305">
    <property type="entry name" value="TetR_C_33"/>
    <property type="match status" value="1"/>
</dbReference>
<dbReference type="InterPro" id="IPR025996">
    <property type="entry name" value="MT1864/Rv1816-like_C"/>
</dbReference>
<reference evidence="6 7" key="1">
    <citation type="submission" date="2020-08" db="EMBL/GenBank/DDBJ databases">
        <title>Genomic Encyclopedia of Type Strains, Phase IV (KMG-IV): sequencing the most valuable type-strain genomes for metagenomic binning, comparative biology and taxonomic classification.</title>
        <authorList>
            <person name="Goeker M."/>
        </authorList>
    </citation>
    <scope>NUCLEOTIDE SEQUENCE [LARGE SCALE GENOMIC DNA]</scope>
    <source>
        <strain evidence="6 7">DSM 44197</strain>
    </source>
</reference>
<dbReference type="Pfam" id="PF00440">
    <property type="entry name" value="TetR_N"/>
    <property type="match status" value="1"/>
</dbReference>
<keyword evidence="1" id="KW-0805">Transcription regulation</keyword>
<feature type="domain" description="HTH tetR-type" evidence="5">
    <location>
        <begin position="10"/>
        <end position="70"/>
    </location>
</feature>
<name>A0A7W3M0K9_ACTNM</name>
<evidence type="ECO:0000256" key="1">
    <source>
        <dbReference type="ARBA" id="ARBA00023015"/>
    </source>
</evidence>
<gene>
    <name evidence="6" type="ORF">HNR61_009348</name>
</gene>
<organism evidence="6 7">
    <name type="scientific">Actinomadura namibiensis</name>
    <dbReference type="NCBI Taxonomy" id="182080"/>
    <lineage>
        <taxon>Bacteria</taxon>
        <taxon>Bacillati</taxon>
        <taxon>Actinomycetota</taxon>
        <taxon>Actinomycetes</taxon>
        <taxon>Streptosporangiales</taxon>
        <taxon>Thermomonosporaceae</taxon>
        <taxon>Actinomadura</taxon>
    </lineage>
</organism>
<dbReference type="PANTHER" id="PTHR30055">
    <property type="entry name" value="HTH-TYPE TRANSCRIPTIONAL REGULATOR RUTR"/>
    <property type="match status" value="1"/>
</dbReference>
<dbReference type="Proteomes" id="UP000572680">
    <property type="component" value="Unassembled WGS sequence"/>
</dbReference>
<dbReference type="SUPFAM" id="SSF46689">
    <property type="entry name" value="Homeodomain-like"/>
    <property type="match status" value="1"/>
</dbReference>
<dbReference type="PANTHER" id="PTHR30055:SF243">
    <property type="entry name" value="HTH-TYPE TRANSCRIPTIONAL REGULATOR RV1816"/>
    <property type="match status" value="1"/>
</dbReference>
<dbReference type="SUPFAM" id="SSF48498">
    <property type="entry name" value="Tetracyclin repressor-like, C-terminal domain"/>
    <property type="match status" value="1"/>
</dbReference>
<comment type="caution">
    <text evidence="6">The sequence shown here is derived from an EMBL/GenBank/DDBJ whole genome shotgun (WGS) entry which is preliminary data.</text>
</comment>
<evidence type="ECO:0000256" key="2">
    <source>
        <dbReference type="ARBA" id="ARBA00023125"/>
    </source>
</evidence>
<proteinExistence type="predicted"/>
<dbReference type="PROSITE" id="PS50977">
    <property type="entry name" value="HTH_TETR_2"/>
    <property type="match status" value="1"/>
</dbReference>
<evidence type="ECO:0000256" key="3">
    <source>
        <dbReference type="ARBA" id="ARBA00023163"/>
    </source>
</evidence>
<dbReference type="PRINTS" id="PR00455">
    <property type="entry name" value="HTHTETR"/>
</dbReference>
<keyword evidence="3" id="KW-0804">Transcription</keyword>
<dbReference type="InterPro" id="IPR050109">
    <property type="entry name" value="HTH-type_TetR-like_transc_reg"/>
</dbReference>
<feature type="DNA-binding region" description="H-T-H motif" evidence="4">
    <location>
        <begin position="33"/>
        <end position="52"/>
    </location>
</feature>
<keyword evidence="2 4" id="KW-0238">DNA-binding</keyword>
<dbReference type="AlphaFoldDB" id="A0A7W3M0K9"/>
<keyword evidence="7" id="KW-1185">Reference proteome</keyword>
<dbReference type="GO" id="GO:0003700">
    <property type="term" value="F:DNA-binding transcription factor activity"/>
    <property type="evidence" value="ECO:0007669"/>
    <property type="project" value="TreeGrafter"/>
</dbReference>
<sequence>MTTRRDRMRRATLAEIRAAARRLLTAKGPAAVTVNAVAREVGMSGPALYHYFAGHDDLVAEVAADFFRELTAAMEAARDACPADAPGDRLLAACRAMRAWAVAHPAEFRWVFASPVPAGASAQRPGSERDRAGRDFELVFLRQVEALWARAPFPVPGEPPPPVREGLTAYRDDLGLELPVAALHVAMGCWIRLYGLLCMEALGQLDFAYSDIAPLYEEALRDIARGIGFEYRPPG</sequence>
<evidence type="ECO:0000313" key="6">
    <source>
        <dbReference type="EMBL" id="MBA8957653.1"/>
    </source>
</evidence>
<dbReference type="InterPro" id="IPR001647">
    <property type="entry name" value="HTH_TetR"/>
</dbReference>
<evidence type="ECO:0000313" key="7">
    <source>
        <dbReference type="Proteomes" id="UP000572680"/>
    </source>
</evidence>
<dbReference type="EMBL" id="JACJIA010000027">
    <property type="protein sequence ID" value="MBA8957653.1"/>
    <property type="molecule type" value="Genomic_DNA"/>
</dbReference>
<dbReference type="InterPro" id="IPR009057">
    <property type="entry name" value="Homeodomain-like_sf"/>
</dbReference>
<dbReference type="Gene3D" id="1.10.357.10">
    <property type="entry name" value="Tetracycline Repressor, domain 2"/>
    <property type="match status" value="1"/>
</dbReference>
<dbReference type="InterPro" id="IPR036271">
    <property type="entry name" value="Tet_transcr_reg_TetR-rel_C_sf"/>
</dbReference>
<accession>A0A7W3M0K9</accession>
<evidence type="ECO:0000259" key="5">
    <source>
        <dbReference type="PROSITE" id="PS50977"/>
    </source>
</evidence>
<evidence type="ECO:0000256" key="4">
    <source>
        <dbReference type="PROSITE-ProRule" id="PRU00335"/>
    </source>
</evidence>
<dbReference type="RefSeq" id="WP_182849453.1">
    <property type="nucleotide sequence ID" value="NZ_BAAALP010000086.1"/>
</dbReference>